<dbReference type="EMBL" id="DXFT01000182">
    <property type="protein sequence ID" value="HIX04295.1"/>
    <property type="molecule type" value="Genomic_DNA"/>
</dbReference>
<dbReference type="InterPro" id="IPR001457">
    <property type="entry name" value="NADH_UbQ/plastoQ_OxRdtase_su6"/>
</dbReference>
<keyword evidence="2" id="KW-0520">NAD</keyword>
<dbReference type="GO" id="GO:0005886">
    <property type="term" value="C:plasma membrane"/>
    <property type="evidence" value="ECO:0007669"/>
    <property type="project" value="UniProtKB-SubCell"/>
</dbReference>
<evidence type="ECO:0000313" key="4">
    <source>
        <dbReference type="Proteomes" id="UP000824202"/>
    </source>
</evidence>
<feature type="transmembrane region" description="Helical" evidence="2">
    <location>
        <begin position="144"/>
        <end position="166"/>
    </location>
</feature>
<evidence type="ECO:0000256" key="2">
    <source>
        <dbReference type="RuleBase" id="RU004429"/>
    </source>
</evidence>
<comment type="subcellular location">
    <subcellularLocation>
        <location evidence="2">Cell membrane</location>
        <topology evidence="2">Multi-pass membrane protein</topology>
    </subcellularLocation>
</comment>
<gene>
    <name evidence="3" type="ORF">H9863_09330</name>
</gene>
<dbReference type="GO" id="GO:0008137">
    <property type="term" value="F:NADH dehydrogenase (ubiquinone) activity"/>
    <property type="evidence" value="ECO:0007669"/>
    <property type="project" value="UniProtKB-UniRule"/>
</dbReference>
<keyword evidence="3" id="KW-0560">Oxidoreductase</keyword>
<comment type="function">
    <text evidence="2">NDH-1 shuttles electrons from NADH, via FMN and iron-sulfur (Fe-S) centers, to quinones in the respiratory chain. Couples the redox reaction to proton translocation (for every two electrons transferred, four hydrogen ions are translocated across the cytoplasmic membrane), and thus conserves the redox energy in a proton gradient.</text>
</comment>
<keyword evidence="2" id="KW-1133">Transmembrane helix</keyword>
<feature type="transmembrane region" description="Helical" evidence="2">
    <location>
        <begin position="33"/>
        <end position="49"/>
    </location>
</feature>
<dbReference type="AlphaFoldDB" id="A0A9D1V1B5"/>
<keyword evidence="2" id="KW-0874">Quinone</keyword>
<dbReference type="PANTHER" id="PTHR33269:SF17">
    <property type="entry name" value="NADH-UBIQUINONE OXIDOREDUCTASE CHAIN 6"/>
    <property type="match status" value="1"/>
</dbReference>
<comment type="catalytic activity">
    <reaction evidence="2">
        <text>a quinone + NADH + 5 H(+)(in) = a quinol + NAD(+) + 4 H(+)(out)</text>
        <dbReference type="Rhea" id="RHEA:57888"/>
        <dbReference type="ChEBI" id="CHEBI:15378"/>
        <dbReference type="ChEBI" id="CHEBI:24646"/>
        <dbReference type="ChEBI" id="CHEBI:57540"/>
        <dbReference type="ChEBI" id="CHEBI:57945"/>
        <dbReference type="ChEBI" id="CHEBI:132124"/>
    </reaction>
</comment>
<keyword evidence="2" id="KW-1003">Cell membrane</keyword>
<organism evidence="3 4">
    <name type="scientific">Candidatus Odoribacter faecigallinarum</name>
    <dbReference type="NCBI Taxonomy" id="2838706"/>
    <lineage>
        <taxon>Bacteria</taxon>
        <taxon>Pseudomonadati</taxon>
        <taxon>Bacteroidota</taxon>
        <taxon>Bacteroidia</taxon>
        <taxon>Bacteroidales</taxon>
        <taxon>Odoribacteraceae</taxon>
        <taxon>Odoribacter</taxon>
    </lineage>
</organism>
<protein>
    <recommendedName>
        <fullName evidence="2">NADH-quinone oxidoreductase subunit J</fullName>
        <ecNumber evidence="2">7.1.1.-</ecNumber>
    </recommendedName>
</protein>
<comment type="similarity">
    <text evidence="1 2">Belongs to the complex I subunit 6 family.</text>
</comment>
<dbReference type="PANTHER" id="PTHR33269">
    <property type="entry name" value="NADH-UBIQUINONE OXIDOREDUCTASE CHAIN 6"/>
    <property type="match status" value="1"/>
</dbReference>
<dbReference type="GO" id="GO:0048038">
    <property type="term" value="F:quinone binding"/>
    <property type="evidence" value="ECO:0007669"/>
    <property type="project" value="UniProtKB-UniRule"/>
</dbReference>
<keyword evidence="2" id="KW-0812">Transmembrane</keyword>
<reference evidence="3" key="2">
    <citation type="submission" date="2021-04" db="EMBL/GenBank/DDBJ databases">
        <authorList>
            <person name="Gilroy R."/>
        </authorList>
    </citation>
    <scope>NUCLEOTIDE SEQUENCE</scope>
    <source>
        <strain evidence="3">23274</strain>
    </source>
</reference>
<keyword evidence="2" id="KW-0472">Membrane</keyword>
<evidence type="ECO:0000256" key="1">
    <source>
        <dbReference type="ARBA" id="ARBA00005698"/>
    </source>
</evidence>
<dbReference type="GO" id="GO:0016491">
    <property type="term" value="F:oxidoreductase activity"/>
    <property type="evidence" value="ECO:0007669"/>
    <property type="project" value="UniProtKB-KW"/>
</dbReference>
<dbReference type="Gene3D" id="1.20.120.1200">
    <property type="entry name" value="NADH-ubiquinone/plastoquinone oxidoreductase chain 6, subunit NuoJ"/>
    <property type="match status" value="1"/>
</dbReference>
<feature type="transmembrane region" description="Helical" evidence="2">
    <location>
        <begin position="94"/>
        <end position="113"/>
    </location>
</feature>
<dbReference type="Pfam" id="PF00499">
    <property type="entry name" value="Oxidored_q3"/>
    <property type="match status" value="1"/>
</dbReference>
<name>A0A9D1V1B5_9BACT</name>
<comment type="caution">
    <text evidence="3">The sequence shown here is derived from an EMBL/GenBank/DDBJ whole genome shotgun (WGS) entry which is preliminary data.</text>
</comment>
<dbReference type="InterPro" id="IPR042106">
    <property type="entry name" value="Nuo/plastoQ_OxRdtase_6_NuoJ"/>
</dbReference>
<sequence length="169" mass="18365">MEITLPQAVFLFLAAVIVVCSILTVTTKRILRSATYLLFVLFATAGIYFELNYSFLGAVQLTVYAGGIIVLYVFSIFLTRSDSVIKEKIKNSKVLAGLITAVVGAALCIFIMLTHSFPVSDFVTGELNQKVIGTALMGTGKYQYLLPFEAISVLLLACIIGGILIARKR</sequence>
<feature type="transmembrane region" description="Helical" evidence="2">
    <location>
        <begin position="55"/>
        <end position="74"/>
    </location>
</feature>
<proteinExistence type="inferred from homology"/>
<evidence type="ECO:0000313" key="3">
    <source>
        <dbReference type="EMBL" id="HIX04295.1"/>
    </source>
</evidence>
<dbReference type="EC" id="7.1.1.-" evidence="2"/>
<feature type="transmembrane region" description="Helical" evidence="2">
    <location>
        <begin position="6"/>
        <end position="26"/>
    </location>
</feature>
<dbReference type="Proteomes" id="UP000824202">
    <property type="component" value="Unassembled WGS sequence"/>
</dbReference>
<reference evidence="3" key="1">
    <citation type="journal article" date="2021" name="PeerJ">
        <title>Extensive microbial diversity within the chicken gut microbiome revealed by metagenomics and culture.</title>
        <authorList>
            <person name="Gilroy R."/>
            <person name="Ravi A."/>
            <person name="Getino M."/>
            <person name="Pursley I."/>
            <person name="Horton D.L."/>
            <person name="Alikhan N.F."/>
            <person name="Baker D."/>
            <person name="Gharbi K."/>
            <person name="Hall N."/>
            <person name="Watson M."/>
            <person name="Adriaenssens E.M."/>
            <person name="Foster-Nyarko E."/>
            <person name="Jarju S."/>
            <person name="Secka A."/>
            <person name="Antonio M."/>
            <person name="Oren A."/>
            <person name="Chaudhuri R.R."/>
            <person name="La Ragione R."/>
            <person name="Hildebrand F."/>
            <person name="Pallen M.J."/>
        </authorList>
    </citation>
    <scope>NUCLEOTIDE SEQUENCE</scope>
    <source>
        <strain evidence="3">23274</strain>
    </source>
</reference>
<accession>A0A9D1V1B5</accession>